<comment type="caution">
    <text evidence="1">The sequence shown here is derived from an EMBL/GenBank/DDBJ whole genome shotgun (WGS) entry which is preliminary data.</text>
</comment>
<evidence type="ECO:0000313" key="2">
    <source>
        <dbReference type="Proteomes" id="UP000648075"/>
    </source>
</evidence>
<dbReference type="RefSeq" id="WP_189619526.1">
    <property type="nucleotide sequence ID" value="NZ_BMZA01000001.1"/>
</dbReference>
<name>A0A918PB02_9SPHN</name>
<dbReference type="AlphaFoldDB" id="A0A918PB02"/>
<dbReference type="Proteomes" id="UP000648075">
    <property type="component" value="Unassembled WGS sequence"/>
</dbReference>
<proteinExistence type="predicted"/>
<organism evidence="1 2">
    <name type="scientific">Novosphingobium colocasiae</name>
    <dbReference type="NCBI Taxonomy" id="1256513"/>
    <lineage>
        <taxon>Bacteria</taxon>
        <taxon>Pseudomonadati</taxon>
        <taxon>Pseudomonadota</taxon>
        <taxon>Alphaproteobacteria</taxon>
        <taxon>Sphingomonadales</taxon>
        <taxon>Sphingomonadaceae</taxon>
        <taxon>Novosphingobium</taxon>
    </lineage>
</organism>
<gene>
    <name evidence="1" type="ORF">GCM10011614_05390</name>
</gene>
<protein>
    <recommendedName>
        <fullName evidence="3">HEAT repeat domain-containing protein</fullName>
    </recommendedName>
</protein>
<reference evidence="1" key="1">
    <citation type="journal article" date="2014" name="Int. J. Syst. Evol. Microbiol.">
        <title>Complete genome sequence of Corynebacterium casei LMG S-19264T (=DSM 44701T), isolated from a smear-ripened cheese.</title>
        <authorList>
            <consortium name="US DOE Joint Genome Institute (JGI-PGF)"/>
            <person name="Walter F."/>
            <person name="Albersmeier A."/>
            <person name="Kalinowski J."/>
            <person name="Ruckert C."/>
        </authorList>
    </citation>
    <scope>NUCLEOTIDE SEQUENCE</scope>
    <source>
        <strain evidence="1">KCTC 32255</strain>
    </source>
</reference>
<dbReference type="EMBL" id="BMZA01000001">
    <property type="protein sequence ID" value="GGY93355.1"/>
    <property type="molecule type" value="Genomic_DNA"/>
</dbReference>
<evidence type="ECO:0000313" key="1">
    <source>
        <dbReference type="EMBL" id="GGY93355.1"/>
    </source>
</evidence>
<sequence length="307" mass="32605">MIDGPGGARIGSDNAVIARVLADFERFAHGSDLCHCPHLALLFDAQGSSALAFATTFAGLGMAALAHADGTGVSPLIERVVDGEAQVLLASEEQARIVLVVHDGGDGADASRAGDTATFHPRESWRHFLSGRGRCERLRCAEPGSAETRIDASPLDLGPGVVLHELGPREAMRMTAIDAVLVELRLERRFAASLPLRRYDRATGRRIEEIVTGESEKLRLAAVAALGAMGRRDAVPMLTAIAGGSGDLGLRRRALDELCSLDEETARVVAARVARARHDPLQAHAAVVAPVRRRSAKRGKGALPWFG</sequence>
<keyword evidence="2" id="KW-1185">Reference proteome</keyword>
<reference evidence="1" key="2">
    <citation type="submission" date="2020-09" db="EMBL/GenBank/DDBJ databases">
        <authorList>
            <person name="Sun Q."/>
            <person name="Kim S."/>
        </authorList>
    </citation>
    <scope>NUCLEOTIDE SEQUENCE</scope>
    <source>
        <strain evidence="1">KCTC 32255</strain>
    </source>
</reference>
<evidence type="ECO:0008006" key="3">
    <source>
        <dbReference type="Google" id="ProtNLM"/>
    </source>
</evidence>
<accession>A0A918PB02</accession>